<feature type="non-terminal residue" evidence="4">
    <location>
        <position position="208"/>
    </location>
</feature>
<protein>
    <recommendedName>
        <fullName evidence="3">Aminotransferase class V domain-containing protein</fullName>
    </recommendedName>
</protein>
<name>X1V2L1_9ZZZZ</name>
<evidence type="ECO:0000256" key="2">
    <source>
        <dbReference type="ARBA" id="ARBA00006490"/>
    </source>
</evidence>
<evidence type="ECO:0000313" key="4">
    <source>
        <dbReference type="EMBL" id="GAI98899.1"/>
    </source>
</evidence>
<dbReference type="SUPFAM" id="SSF53383">
    <property type="entry name" value="PLP-dependent transferases"/>
    <property type="match status" value="1"/>
</dbReference>
<comment type="similarity">
    <text evidence="2">Belongs to the class-V pyridoxal-phosphate-dependent aminotransferase family. NifS/IscS subfamily.</text>
</comment>
<sequence>MKKNSKYIYFDHSATTPVLPEVVKEINDCFTFYYGNASEPHSPGRKAKEILEHSREVIGKSLGAKPKEIVFTGSGTESNNLAIIGVSEAYEKKGNHIITSEIEHPAVHMPLKKIARRGFNVTYVPVDKFGMVDPQDVKKSITDNTILVTIMHANNIVGTIQPISEIGKILREHDIIFHTDAVQTFTNIKTDVNNLNVDLLSISRSQDI</sequence>
<accession>X1V2L1</accession>
<comment type="caution">
    <text evidence="4">The sequence shown here is derived from an EMBL/GenBank/DDBJ whole genome shotgun (WGS) entry which is preliminary data.</text>
</comment>
<gene>
    <name evidence="4" type="ORF">S12H4_35452</name>
</gene>
<dbReference type="AlphaFoldDB" id="X1V2L1"/>
<dbReference type="EMBL" id="BARW01021058">
    <property type="protein sequence ID" value="GAI98899.1"/>
    <property type="molecule type" value="Genomic_DNA"/>
</dbReference>
<organism evidence="4">
    <name type="scientific">marine sediment metagenome</name>
    <dbReference type="NCBI Taxonomy" id="412755"/>
    <lineage>
        <taxon>unclassified sequences</taxon>
        <taxon>metagenomes</taxon>
        <taxon>ecological metagenomes</taxon>
    </lineage>
</organism>
<reference evidence="4" key="1">
    <citation type="journal article" date="2014" name="Front. Microbiol.">
        <title>High frequency of phylogenetically diverse reductive dehalogenase-homologous genes in deep subseafloor sedimentary metagenomes.</title>
        <authorList>
            <person name="Kawai M."/>
            <person name="Futagami T."/>
            <person name="Toyoda A."/>
            <person name="Takaki Y."/>
            <person name="Nishi S."/>
            <person name="Hori S."/>
            <person name="Arai W."/>
            <person name="Tsubouchi T."/>
            <person name="Morono Y."/>
            <person name="Uchiyama I."/>
            <person name="Ito T."/>
            <person name="Fujiyama A."/>
            <person name="Inagaki F."/>
            <person name="Takami H."/>
        </authorList>
    </citation>
    <scope>NUCLEOTIDE SEQUENCE</scope>
    <source>
        <strain evidence="4">Expedition CK06-06</strain>
    </source>
</reference>
<dbReference type="PANTHER" id="PTHR11601">
    <property type="entry name" value="CYSTEINE DESULFURYLASE FAMILY MEMBER"/>
    <property type="match status" value="1"/>
</dbReference>
<evidence type="ECO:0000256" key="1">
    <source>
        <dbReference type="ARBA" id="ARBA00001933"/>
    </source>
</evidence>
<dbReference type="Pfam" id="PF00266">
    <property type="entry name" value="Aminotran_5"/>
    <property type="match status" value="1"/>
</dbReference>
<feature type="domain" description="Aminotransferase class V" evidence="3">
    <location>
        <begin position="8"/>
        <end position="203"/>
    </location>
</feature>
<dbReference type="Gene3D" id="3.40.640.10">
    <property type="entry name" value="Type I PLP-dependent aspartate aminotransferase-like (Major domain)"/>
    <property type="match status" value="1"/>
</dbReference>
<dbReference type="InterPro" id="IPR000192">
    <property type="entry name" value="Aminotrans_V_dom"/>
</dbReference>
<dbReference type="InterPro" id="IPR015421">
    <property type="entry name" value="PyrdxlP-dep_Trfase_major"/>
</dbReference>
<dbReference type="PANTHER" id="PTHR11601:SF34">
    <property type="entry name" value="CYSTEINE DESULFURASE"/>
    <property type="match status" value="1"/>
</dbReference>
<comment type="cofactor">
    <cofactor evidence="1">
        <name>pyridoxal 5'-phosphate</name>
        <dbReference type="ChEBI" id="CHEBI:597326"/>
    </cofactor>
</comment>
<dbReference type="InterPro" id="IPR015424">
    <property type="entry name" value="PyrdxlP-dep_Trfase"/>
</dbReference>
<evidence type="ECO:0000259" key="3">
    <source>
        <dbReference type="Pfam" id="PF00266"/>
    </source>
</evidence>
<proteinExistence type="inferred from homology"/>